<evidence type="ECO:0000313" key="2">
    <source>
        <dbReference type="EMBL" id="GFH39765.1"/>
    </source>
</evidence>
<protein>
    <submittedName>
        <fullName evidence="2">PadR family transcriptional regulator</fullName>
    </submittedName>
</protein>
<gene>
    <name evidence="2" type="ORF">Hs20B_01630</name>
</gene>
<evidence type="ECO:0000259" key="1">
    <source>
        <dbReference type="Pfam" id="PF03551"/>
    </source>
</evidence>
<name>A0A6A0B4Y5_9LACT</name>
<dbReference type="InterPro" id="IPR005149">
    <property type="entry name" value="Tscrpt_reg_PadR_N"/>
</dbReference>
<reference evidence="2 3" key="1">
    <citation type="submission" date="2020-02" db="EMBL/GenBank/DDBJ databases">
        <title>Draft genome sequence of Lactococcus sp. Hs20B0-1.</title>
        <authorList>
            <person name="Noda S."/>
            <person name="Yuki M."/>
            <person name="Ohkuma M."/>
        </authorList>
    </citation>
    <scope>NUCLEOTIDE SEQUENCE [LARGE SCALE GENOMIC DNA]</scope>
    <source>
        <strain evidence="2 3">Hs20B0-1</strain>
    </source>
</reference>
<dbReference type="PANTHER" id="PTHR43252:SF2">
    <property type="entry name" value="TRANSCRIPTION REGULATOR, PADR-LIKE FAMILY"/>
    <property type="match status" value="1"/>
</dbReference>
<sequence length="176" mass="20939">MYELFILSKLLDGNYSAYKLKFVLEMVLGANRKMSFGVLYPLLDKLEKNQFVEMSDELDRRGKKLVRITDAGRERFQVLMREPVKVCAHLDDIYQFKLLSLRFVDATLQKSIISDYRAQKIAEKADYETHIHDLIEKHLGYTFYDQALQNYHLQLNLIETKLAWIDEIQDYYEKEN</sequence>
<accession>A0A6A0B4Y5</accession>
<dbReference type="Proteomes" id="UP000475928">
    <property type="component" value="Unassembled WGS sequence"/>
</dbReference>
<evidence type="ECO:0000313" key="3">
    <source>
        <dbReference type="Proteomes" id="UP000475928"/>
    </source>
</evidence>
<dbReference type="Pfam" id="PF03551">
    <property type="entry name" value="PadR"/>
    <property type="match status" value="1"/>
</dbReference>
<comment type="caution">
    <text evidence="2">The sequence shown here is derived from an EMBL/GenBank/DDBJ whole genome shotgun (WGS) entry which is preliminary data.</text>
</comment>
<dbReference type="InterPro" id="IPR036390">
    <property type="entry name" value="WH_DNA-bd_sf"/>
</dbReference>
<organism evidence="2 3">
    <name type="scientific">Pseudolactococcus insecticola</name>
    <dbReference type="NCBI Taxonomy" id="2709158"/>
    <lineage>
        <taxon>Bacteria</taxon>
        <taxon>Bacillati</taxon>
        <taxon>Bacillota</taxon>
        <taxon>Bacilli</taxon>
        <taxon>Lactobacillales</taxon>
        <taxon>Streptococcaceae</taxon>
        <taxon>Pseudolactococcus</taxon>
    </lineage>
</organism>
<keyword evidence="3" id="KW-1185">Reference proteome</keyword>
<dbReference type="InterPro" id="IPR036388">
    <property type="entry name" value="WH-like_DNA-bd_sf"/>
</dbReference>
<dbReference type="Gene3D" id="1.10.10.10">
    <property type="entry name" value="Winged helix-like DNA-binding domain superfamily/Winged helix DNA-binding domain"/>
    <property type="match status" value="1"/>
</dbReference>
<feature type="domain" description="Transcription regulator PadR N-terminal" evidence="1">
    <location>
        <begin position="12"/>
        <end position="77"/>
    </location>
</feature>
<dbReference type="PANTHER" id="PTHR43252">
    <property type="entry name" value="TRANSCRIPTIONAL REGULATOR YQJI"/>
    <property type="match status" value="1"/>
</dbReference>
<dbReference type="SUPFAM" id="SSF46785">
    <property type="entry name" value="Winged helix' DNA-binding domain"/>
    <property type="match status" value="1"/>
</dbReference>
<dbReference type="EMBL" id="BLLH01000001">
    <property type="protein sequence ID" value="GFH39765.1"/>
    <property type="molecule type" value="Genomic_DNA"/>
</dbReference>
<proteinExistence type="predicted"/>
<dbReference type="AlphaFoldDB" id="A0A6A0B4Y5"/>